<dbReference type="Proteomes" id="UP000010422">
    <property type="component" value="Unassembled WGS sequence"/>
</dbReference>
<comment type="caution">
    <text evidence="3">The sequence shown here is derived from an EMBL/GenBank/DDBJ whole genome shotgun (WGS) entry which is preliminary data.</text>
</comment>
<dbReference type="VEuPathDB" id="FungiDB:PNEJI1_000976"/>
<name>L0PG18_PNEJI</name>
<dbReference type="STRING" id="1209962.L0PG18"/>
<organism evidence="4">
    <name type="scientific">Pneumocystis jirovecii</name>
    <name type="common">Human pneumocystis pneumonia agent</name>
    <dbReference type="NCBI Taxonomy" id="42068"/>
    <lineage>
        <taxon>Eukaryota</taxon>
        <taxon>Fungi</taxon>
        <taxon>Dikarya</taxon>
        <taxon>Ascomycota</taxon>
        <taxon>Taphrinomycotina</taxon>
        <taxon>Pneumocystomycetes</taxon>
        <taxon>Pneumocystaceae</taxon>
        <taxon>Pneumocystis</taxon>
    </lineage>
</organism>
<dbReference type="InParanoid" id="L0PG18"/>
<dbReference type="CDD" id="cd17003">
    <property type="entry name" value="CID_Rtt103"/>
    <property type="match status" value="1"/>
</dbReference>
<dbReference type="AlphaFoldDB" id="L0PG18"/>
<protein>
    <recommendedName>
        <fullName evidence="2">CID domain-containing protein</fullName>
    </recommendedName>
</protein>
<dbReference type="GO" id="GO:0031124">
    <property type="term" value="P:mRNA 3'-end processing"/>
    <property type="evidence" value="ECO:0007669"/>
    <property type="project" value="InterPro"/>
</dbReference>
<dbReference type="InterPro" id="IPR006569">
    <property type="entry name" value="CID_dom"/>
</dbReference>
<evidence type="ECO:0000256" key="1">
    <source>
        <dbReference type="SAM" id="Coils"/>
    </source>
</evidence>
<gene>
    <name evidence="3" type="ORF">PNEJI1_000976</name>
</gene>
<dbReference type="PROSITE" id="PS51391">
    <property type="entry name" value="CID"/>
    <property type="match status" value="1"/>
</dbReference>
<dbReference type="InterPro" id="IPR047883">
    <property type="entry name" value="Rtt103-like_CID"/>
</dbReference>
<sequence>MATLDLIRSKFATLNTGSQEEITSVSSWVLFHRRSAKQIVETWMQSLRDASGMRKLNLIYLANDVTQQSKARKREEFVNAFSTVIAEAMENAYLHGTQDVQNRLKHVANVWEQRNIFSENVMMDVNKRLELAEKSVKKSLSGGKIGGALKLSLVPELSKLNLLYHNLTASISSSSLSIGSSFSFYTQLTEAETPPVSPLYASKLFQLLESLKLSYNTSKAAIVVREDIIKQLEILLKENNSMLAKENEQLDEIQKKIDHVDDMKQKIEKMVTDIEISEDENFKPSILFKEFSSNDQTMLYEKPVTYDIINDETKSNFQVSDLKSMPILTCLKNIEDDSNPRNDSKSEIT</sequence>
<evidence type="ECO:0000313" key="3">
    <source>
        <dbReference type="EMBL" id="CCJ31187.1"/>
    </source>
</evidence>
<dbReference type="Gene3D" id="1.25.40.90">
    <property type="match status" value="1"/>
</dbReference>
<dbReference type="SUPFAM" id="SSF48464">
    <property type="entry name" value="ENTH/VHS domain"/>
    <property type="match status" value="1"/>
</dbReference>
<reference evidence="3 4" key="1">
    <citation type="journal article" date="2012" name="MBio">
        <title>De novo assembly of the Pneumocystis jirovecii genome from a single bronchoalveolar lavage fluid specimen from a patient.</title>
        <authorList>
            <person name="Cisse O.H."/>
            <person name="Pagni M."/>
            <person name="Hauser P.M."/>
        </authorList>
    </citation>
    <scope>NUCLEOTIDE SEQUENCE [LARGE SCALE GENOMIC DNA]</scope>
    <source>
        <strain evidence="3 4">SE8</strain>
    </source>
</reference>
<dbReference type="PANTHER" id="PTHR12460">
    <property type="entry name" value="CYCLIN-DEPENDENT KINASE INHIBITOR-RELATED PROTEIN"/>
    <property type="match status" value="1"/>
</dbReference>
<feature type="domain" description="CID" evidence="2">
    <location>
        <begin position="1"/>
        <end position="133"/>
    </location>
</feature>
<dbReference type="InterPro" id="IPR008942">
    <property type="entry name" value="ENTH_VHS"/>
</dbReference>
<dbReference type="PANTHER" id="PTHR12460:SF0">
    <property type="entry name" value="CID DOMAIN-CONTAINING PROTEIN-RELATED"/>
    <property type="match status" value="1"/>
</dbReference>
<proteinExistence type="predicted"/>
<dbReference type="EMBL" id="CAKM01000280">
    <property type="protein sequence ID" value="CCJ31187.1"/>
    <property type="molecule type" value="Genomic_DNA"/>
</dbReference>
<evidence type="ECO:0000313" key="4">
    <source>
        <dbReference type="Proteomes" id="UP000010422"/>
    </source>
</evidence>
<evidence type="ECO:0000259" key="2">
    <source>
        <dbReference type="PROSITE" id="PS51391"/>
    </source>
</evidence>
<dbReference type="SMART" id="SM00582">
    <property type="entry name" value="RPR"/>
    <property type="match status" value="1"/>
</dbReference>
<accession>L0PG18</accession>
<dbReference type="Pfam" id="PF04818">
    <property type="entry name" value="CID"/>
    <property type="match status" value="1"/>
</dbReference>
<feature type="coiled-coil region" evidence="1">
    <location>
        <begin position="229"/>
        <end position="280"/>
    </location>
</feature>
<dbReference type="GO" id="GO:0099122">
    <property type="term" value="F:RNA polymerase II C-terminal domain binding"/>
    <property type="evidence" value="ECO:0007669"/>
    <property type="project" value="InterPro"/>
</dbReference>
<keyword evidence="1" id="KW-0175">Coiled coil</keyword>